<evidence type="ECO:0000256" key="5">
    <source>
        <dbReference type="ARBA" id="ARBA00023004"/>
    </source>
</evidence>
<dbReference type="GO" id="GO:0006281">
    <property type="term" value="P:DNA repair"/>
    <property type="evidence" value="ECO:0007669"/>
    <property type="project" value="UniProtKB-KW"/>
</dbReference>
<sequence length="202" mass="22817">MFFCARCPALCASRKQIVLPDVSDTMRHLPLLVIGEAPGADEDVQGRGFVGRAGRTLHRLLESFGLVRWYQYGCANIVRCRPEGNRRPTAEEIWNCGDYLLETLERSEPEAILLVGGTATSVFCGSGPLHTHIVDLRRGDHQLNLDLCHPRLKPFFEQRAVRVFAIPHTSPLSWNRNAPDGRKWSEWAKEEVRVLSAVFAKR</sequence>
<keyword evidence="1" id="KW-0004">4Fe-4S</keyword>
<keyword evidence="3" id="KW-0227">DNA damage</keyword>
<keyword evidence="5" id="KW-0408">Iron</keyword>
<dbReference type="SUPFAM" id="SSF52141">
    <property type="entry name" value="Uracil-DNA glycosylase-like"/>
    <property type="match status" value="1"/>
</dbReference>
<reference evidence="9 10" key="1">
    <citation type="journal article" date="2009" name="J. Bacteriol.">
        <title>Draft genome sequence of the extremely acidophilic bacterium Acidithiobacillus caldus ATCC 51756 reveals metabolic versatility in the genus Acidithiobacillus.</title>
        <authorList>
            <person name="Valdes J."/>
            <person name="Quatrini R."/>
            <person name="Hallberg K."/>
            <person name="Dopson M."/>
            <person name="Valenzuela P.D."/>
            <person name="Holmes D.S."/>
        </authorList>
    </citation>
    <scope>NUCLEOTIDE SEQUENCE [LARGE SCALE GENOMIC DNA]</scope>
    <source>
        <strain evidence="10">ATCC 51756 / DSM 8584 / KU</strain>
    </source>
</reference>
<evidence type="ECO:0000256" key="1">
    <source>
        <dbReference type="ARBA" id="ARBA00022485"/>
    </source>
</evidence>
<dbReference type="Proteomes" id="UP000005522">
    <property type="component" value="Chromosome"/>
</dbReference>
<dbReference type="HOGENOM" id="CLU_044815_1_3_6"/>
<evidence type="ECO:0000313" key="10">
    <source>
        <dbReference type="Proteomes" id="UP000005522"/>
    </source>
</evidence>
<evidence type="ECO:0000259" key="8">
    <source>
        <dbReference type="SMART" id="SM00986"/>
    </source>
</evidence>
<dbReference type="Gene3D" id="3.40.470.10">
    <property type="entry name" value="Uracil-DNA glycosylase-like domain"/>
    <property type="match status" value="1"/>
</dbReference>
<dbReference type="CDD" id="cd10030">
    <property type="entry name" value="UDG-F4_TTUDGA_SPO1dp_like"/>
    <property type="match status" value="1"/>
</dbReference>
<dbReference type="SMART" id="SM00987">
    <property type="entry name" value="UreE_C"/>
    <property type="match status" value="1"/>
</dbReference>
<dbReference type="PANTHER" id="PTHR33693:SF1">
    <property type="entry name" value="TYPE-4 URACIL-DNA GLYCOSYLASE"/>
    <property type="match status" value="1"/>
</dbReference>
<evidence type="ECO:0000256" key="6">
    <source>
        <dbReference type="ARBA" id="ARBA00023014"/>
    </source>
</evidence>
<protein>
    <submittedName>
        <fullName evidence="9">Uracil-DNA glycosylase, family 4</fullName>
    </submittedName>
</protein>
<dbReference type="GO" id="GO:0097506">
    <property type="term" value="F:deaminated base DNA N-glycosylase activity"/>
    <property type="evidence" value="ECO:0007669"/>
    <property type="project" value="UniProtKB-ARBA"/>
</dbReference>
<evidence type="ECO:0000256" key="3">
    <source>
        <dbReference type="ARBA" id="ARBA00022763"/>
    </source>
</evidence>
<dbReference type="InterPro" id="IPR005122">
    <property type="entry name" value="Uracil-DNA_glycosylase-like"/>
</dbReference>
<keyword evidence="4" id="KW-0378">Hydrolase</keyword>
<name>A0A059ZW04_ACICK</name>
<dbReference type="PANTHER" id="PTHR33693">
    <property type="entry name" value="TYPE-5 URACIL-DNA GLYCOSYLASE"/>
    <property type="match status" value="1"/>
</dbReference>
<dbReference type="InterPro" id="IPR051536">
    <property type="entry name" value="UDG_Type-4/5"/>
</dbReference>
<keyword evidence="6" id="KW-0411">Iron-sulfur</keyword>
<keyword evidence="7" id="KW-0234">DNA repair</keyword>
<dbReference type="KEGG" id="acz:Acaty_c1779"/>
<evidence type="ECO:0000256" key="2">
    <source>
        <dbReference type="ARBA" id="ARBA00022723"/>
    </source>
</evidence>
<dbReference type="InterPro" id="IPR036895">
    <property type="entry name" value="Uracil-DNA_glycosylase-like_sf"/>
</dbReference>
<accession>A0A059ZW04</accession>
<dbReference type="EMBL" id="CP005986">
    <property type="protein sequence ID" value="AIA55638.1"/>
    <property type="molecule type" value="Genomic_DNA"/>
</dbReference>
<keyword evidence="2" id="KW-0479">Metal-binding</keyword>
<evidence type="ECO:0000256" key="4">
    <source>
        <dbReference type="ARBA" id="ARBA00022801"/>
    </source>
</evidence>
<evidence type="ECO:0000313" key="9">
    <source>
        <dbReference type="EMBL" id="AIA55638.1"/>
    </source>
</evidence>
<proteinExistence type="predicted"/>
<dbReference type="GO" id="GO:0046872">
    <property type="term" value="F:metal ion binding"/>
    <property type="evidence" value="ECO:0007669"/>
    <property type="project" value="UniProtKB-KW"/>
</dbReference>
<feature type="domain" description="Uracil-DNA glycosylase-like" evidence="8">
    <location>
        <begin position="22"/>
        <end position="188"/>
    </location>
</feature>
<organism evidence="9 10">
    <name type="scientific">Acidithiobacillus caldus (strain ATCC 51756 / DSM 8584 / KU)</name>
    <dbReference type="NCBI Taxonomy" id="637389"/>
    <lineage>
        <taxon>Bacteria</taxon>
        <taxon>Pseudomonadati</taxon>
        <taxon>Pseudomonadota</taxon>
        <taxon>Acidithiobacillia</taxon>
        <taxon>Acidithiobacillales</taxon>
        <taxon>Acidithiobacillaceae</taxon>
        <taxon>Acidithiobacillus</taxon>
    </lineage>
</organism>
<dbReference type="Pfam" id="PF03167">
    <property type="entry name" value="UDG"/>
    <property type="match status" value="1"/>
</dbReference>
<evidence type="ECO:0000256" key="7">
    <source>
        <dbReference type="ARBA" id="ARBA00023204"/>
    </source>
</evidence>
<gene>
    <name evidence="9" type="ORF">Acaty_c1779</name>
</gene>
<dbReference type="AlphaFoldDB" id="A0A059ZW04"/>
<dbReference type="eggNOG" id="COG1573">
    <property type="taxonomic scope" value="Bacteria"/>
</dbReference>
<dbReference type="SMART" id="SM00986">
    <property type="entry name" value="UDG"/>
    <property type="match status" value="1"/>
</dbReference>
<dbReference type="GO" id="GO:0051539">
    <property type="term" value="F:4 iron, 4 sulfur cluster binding"/>
    <property type="evidence" value="ECO:0007669"/>
    <property type="project" value="UniProtKB-KW"/>
</dbReference>